<dbReference type="PANTHER" id="PTHR30004">
    <property type="entry name" value="4-HYDROXYTHREONINE-4-PHOSPHATE DEHYDROGENASE"/>
    <property type="match status" value="1"/>
</dbReference>
<keyword evidence="2" id="KW-0560">Oxidoreductase</keyword>
<protein>
    <submittedName>
        <fullName evidence="4">4-hydroxythreonine-4-phosphate dehydrogenase</fullName>
    </submittedName>
</protein>
<accession>A0A4R8FZU4</accession>
<evidence type="ECO:0000256" key="3">
    <source>
        <dbReference type="ARBA" id="ARBA00023027"/>
    </source>
</evidence>
<keyword evidence="1" id="KW-0479">Metal-binding</keyword>
<reference evidence="4 5" key="1">
    <citation type="submission" date="2019-03" db="EMBL/GenBank/DDBJ databases">
        <title>Freshwater and sediment microbial communities from various areas in North America, analyzing microbe dynamics in response to fracking.</title>
        <authorList>
            <person name="Lamendella R."/>
        </authorList>
    </citation>
    <scope>NUCLEOTIDE SEQUENCE [LARGE SCALE GENOMIC DNA]</scope>
    <source>
        <strain evidence="4 5">6_TX</strain>
    </source>
</reference>
<keyword evidence="3" id="KW-0520">NAD</keyword>
<evidence type="ECO:0000256" key="1">
    <source>
        <dbReference type="ARBA" id="ARBA00022723"/>
    </source>
</evidence>
<evidence type="ECO:0000313" key="4">
    <source>
        <dbReference type="EMBL" id="TDX32717.1"/>
    </source>
</evidence>
<dbReference type="Gene3D" id="3.40.718.10">
    <property type="entry name" value="Isopropylmalate Dehydrogenase"/>
    <property type="match status" value="1"/>
</dbReference>
<dbReference type="RefSeq" id="WP_166670946.1">
    <property type="nucleotide sequence ID" value="NZ_SOEC01000001.1"/>
</dbReference>
<dbReference type="AlphaFoldDB" id="A0A4R8FZU4"/>
<dbReference type="GO" id="GO:0046872">
    <property type="term" value="F:metal ion binding"/>
    <property type="evidence" value="ECO:0007669"/>
    <property type="project" value="UniProtKB-KW"/>
</dbReference>
<dbReference type="Pfam" id="PF04166">
    <property type="entry name" value="PdxA"/>
    <property type="match status" value="1"/>
</dbReference>
<evidence type="ECO:0000313" key="5">
    <source>
        <dbReference type="Proteomes" id="UP000294489"/>
    </source>
</evidence>
<evidence type="ECO:0000256" key="2">
    <source>
        <dbReference type="ARBA" id="ARBA00023002"/>
    </source>
</evidence>
<dbReference type="GO" id="GO:0051287">
    <property type="term" value="F:NAD binding"/>
    <property type="evidence" value="ECO:0007669"/>
    <property type="project" value="InterPro"/>
</dbReference>
<dbReference type="PANTHER" id="PTHR30004:SF6">
    <property type="entry name" value="D-THREONATE 4-PHOSPHATE DEHYDROGENASE"/>
    <property type="match status" value="1"/>
</dbReference>
<dbReference type="NCBIfam" id="TIGR00557">
    <property type="entry name" value="pdxA"/>
    <property type="match status" value="1"/>
</dbReference>
<dbReference type="Proteomes" id="UP000294489">
    <property type="component" value="Unassembled WGS sequence"/>
</dbReference>
<organism evidence="4 5">
    <name type="scientific">Modicisalibacter xianhensis</name>
    <dbReference type="NCBI Taxonomy" id="442341"/>
    <lineage>
        <taxon>Bacteria</taxon>
        <taxon>Pseudomonadati</taxon>
        <taxon>Pseudomonadota</taxon>
        <taxon>Gammaproteobacteria</taxon>
        <taxon>Oceanospirillales</taxon>
        <taxon>Halomonadaceae</taxon>
        <taxon>Modicisalibacter</taxon>
    </lineage>
</organism>
<dbReference type="SUPFAM" id="SSF53659">
    <property type="entry name" value="Isocitrate/Isopropylmalate dehydrogenase-like"/>
    <property type="match status" value="1"/>
</dbReference>
<proteinExistence type="predicted"/>
<name>A0A4R8FZU4_9GAMM</name>
<gene>
    <name evidence="4" type="ORF">DFO67_10111</name>
</gene>
<dbReference type="EMBL" id="SOEC01000001">
    <property type="protein sequence ID" value="TDX32717.1"/>
    <property type="molecule type" value="Genomic_DNA"/>
</dbReference>
<comment type="caution">
    <text evidence="4">The sequence shown here is derived from an EMBL/GenBank/DDBJ whole genome shotgun (WGS) entry which is preliminary data.</text>
</comment>
<sequence>MMKQPPFAIVITMGDPAGIGPEIICRALVGMSDEERAGTLLVGDIDTFIRAAATIDAKLAFCTLDGPETAPSEAVVVSQVDNALGTPIPDGEISAAAGEMAFRCVERAVALVQAGQAGVIVTAPLNKAALHAAERYYDGHTGMLASLTGAPASFMLLASETLSTIHVSTHVSLKEAIQRVTVERIEATVAAGHEHLRQLGTAVPRIAVAGLNPHCGEGGIFGDEDERIIRPAVEKLRAAGYEVQGPISADTVFYRASRGEFDLVVAQYHDQGHIPVKLIAFDTTVNVSLGLPIKRTSVDHGTAFDIAWQGRADATNMNAAIAYARQLARGLELD</sequence>
<dbReference type="InterPro" id="IPR005255">
    <property type="entry name" value="PdxA_fam"/>
</dbReference>
<dbReference type="GO" id="GO:0016491">
    <property type="term" value="F:oxidoreductase activity"/>
    <property type="evidence" value="ECO:0007669"/>
    <property type="project" value="UniProtKB-KW"/>
</dbReference>